<dbReference type="Proteomes" id="UP001500221">
    <property type="component" value="Unassembled WGS sequence"/>
</dbReference>
<evidence type="ECO:0000313" key="5">
    <source>
        <dbReference type="EMBL" id="GAA5141262.1"/>
    </source>
</evidence>
<keyword evidence="5" id="KW-0456">Lyase</keyword>
<feature type="domain" description="HpcH/HpaI aldolase/citrate lyase" evidence="4">
    <location>
        <begin position="9"/>
        <end position="223"/>
    </location>
</feature>
<dbReference type="Pfam" id="PF03328">
    <property type="entry name" value="HpcH_HpaI"/>
    <property type="match status" value="1"/>
</dbReference>
<dbReference type="PIRSF" id="PIRSF015582">
    <property type="entry name" value="Cit_lyase_B"/>
    <property type="match status" value="1"/>
</dbReference>
<dbReference type="Gene3D" id="3.20.20.60">
    <property type="entry name" value="Phosphoenolpyruvate-binding domains"/>
    <property type="match status" value="1"/>
</dbReference>
<proteinExistence type="predicted"/>
<sequence>MTDDFTPLRSVLYMPASNERALEKAKTIACDALILDLEDAVAPDAKPAAREAACAAAASGDYGRRTVTIRVNGVGTEWHAADLVAAAAAGPDAVVVPKVESADQVRALAAALEWAGAPDHTRLWAMVETPRAIFEVRDLAAASDRLACLVVGSNDLVKELYAEHVPGRAPILPSLHLVLLAARAAGIQVVDGVYNDVKDAEGFAAECRQGRELGFDGKTLIHPGQVEEANRAFAPSPEAVEDAEGLVAAWEAGAGSGVVTHRGRMVEHLHVESARRTLAVAEAVAALDREA</sequence>
<name>A0ABP9P948_9ACTN</name>
<dbReference type="InterPro" id="IPR011206">
    <property type="entry name" value="Citrate_lyase_beta/mcl1/mcl2"/>
</dbReference>
<dbReference type="PANTHER" id="PTHR32308:SF10">
    <property type="entry name" value="CITRATE LYASE SUBUNIT BETA"/>
    <property type="match status" value="1"/>
</dbReference>
<keyword evidence="2" id="KW-0479">Metal-binding</keyword>
<evidence type="ECO:0000256" key="1">
    <source>
        <dbReference type="ARBA" id="ARBA00001946"/>
    </source>
</evidence>
<comment type="caution">
    <text evidence="5">The sequence shown here is derived from an EMBL/GenBank/DDBJ whole genome shotgun (WGS) entry which is preliminary data.</text>
</comment>
<evidence type="ECO:0000313" key="6">
    <source>
        <dbReference type="Proteomes" id="UP001500221"/>
    </source>
</evidence>
<dbReference type="InterPro" id="IPR015813">
    <property type="entry name" value="Pyrv/PenolPyrv_kinase-like_dom"/>
</dbReference>
<evidence type="ECO:0000259" key="4">
    <source>
        <dbReference type="Pfam" id="PF03328"/>
    </source>
</evidence>
<dbReference type="PANTHER" id="PTHR32308">
    <property type="entry name" value="LYASE BETA SUBUNIT, PUTATIVE (AFU_ORTHOLOGUE AFUA_4G13030)-RELATED"/>
    <property type="match status" value="1"/>
</dbReference>
<dbReference type="InterPro" id="IPR005000">
    <property type="entry name" value="Aldolase/citrate-lyase_domain"/>
</dbReference>
<dbReference type="GO" id="GO:0016829">
    <property type="term" value="F:lyase activity"/>
    <property type="evidence" value="ECO:0007669"/>
    <property type="project" value="UniProtKB-KW"/>
</dbReference>
<protein>
    <submittedName>
        <fullName evidence="5">CoA ester lyase</fullName>
    </submittedName>
</protein>
<organism evidence="5 6">
    <name type="scientific">Nocardioides marinquilinus</name>
    <dbReference type="NCBI Taxonomy" id="1210400"/>
    <lineage>
        <taxon>Bacteria</taxon>
        <taxon>Bacillati</taxon>
        <taxon>Actinomycetota</taxon>
        <taxon>Actinomycetes</taxon>
        <taxon>Propionibacteriales</taxon>
        <taxon>Nocardioidaceae</taxon>
        <taxon>Nocardioides</taxon>
    </lineage>
</organism>
<evidence type="ECO:0000256" key="3">
    <source>
        <dbReference type="ARBA" id="ARBA00022842"/>
    </source>
</evidence>
<keyword evidence="6" id="KW-1185">Reference proteome</keyword>
<keyword evidence="3" id="KW-0460">Magnesium</keyword>
<dbReference type="InterPro" id="IPR040442">
    <property type="entry name" value="Pyrv_kinase-like_dom_sf"/>
</dbReference>
<comment type="cofactor">
    <cofactor evidence="1">
        <name>Mg(2+)</name>
        <dbReference type="ChEBI" id="CHEBI:18420"/>
    </cofactor>
</comment>
<accession>A0ABP9P948</accession>
<dbReference type="SUPFAM" id="SSF51621">
    <property type="entry name" value="Phosphoenolpyruvate/pyruvate domain"/>
    <property type="match status" value="1"/>
</dbReference>
<dbReference type="RefSeq" id="WP_345453652.1">
    <property type="nucleotide sequence ID" value="NZ_BAABKG010000001.1"/>
</dbReference>
<dbReference type="EMBL" id="BAABKG010000001">
    <property type="protein sequence ID" value="GAA5141262.1"/>
    <property type="molecule type" value="Genomic_DNA"/>
</dbReference>
<evidence type="ECO:0000256" key="2">
    <source>
        <dbReference type="ARBA" id="ARBA00022723"/>
    </source>
</evidence>
<reference evidence="6" key="1">
    <citation type="journal article" date="2019" name="Int. J. Syst. Evol. Microbiol.">
        <title>The Global Catalogue of Microorganisms (GCM) 10K type strain sequencing project: providing services to taxonomists for standard genome sequencing and annotation.</title>
        <authorList>
            <consortium name="The Broad Institute Genomics Platform"/>
            <consortium name="The Broad Institute Genome Sequencing Center for Infectious Disease"/>
            <person name="Wu L."/>
            <person name="Ma J."/>
        </authorList>
    </citation>
    <scope>NUCLEOTIDE SEQUENCE [LARGE SCALE GENOMIC DNA]</scope>
    <source>
        <strain evidence="6">JCM 18459</strain>
    </source>
</reference>
<gene>
    <name evidence="5" type="ORF">GCM10023340_02670</name>
</gene>